<reference evidence="1 2" key="1">
    <citation type="submission" date="2019-05" db="EMBL/GenBank/DDBJ databases">
        <authorList>
            <consortium name="Science for Life Laboratories"/>
        </authorList>
    </citation>
    <scope>NUCLEOTIDE SEQUENCE [LARGE SCALE GENOMIC DNA]</scope>
    <source>
        <strain evidence="1">Soil9</strain>
    </source>
</reference>
<dbReference type="KEGG" id="gms:SOIL9_36000"/>
<keyword evidence="2" id="KW-1185">Reference proteome</keyword>
<evidence type="ECO:0000313" key="2">
    <source>
        <dbReference type="Proteomes" id="UP000464178"/>
    </source>
</evidence>
<dbReference type="Proteomes" id="UP000464178">
    <property type="component" value="Chromosome"/>
</dbReference>
<name>A0A6P2D206_9BACT</name>
<organism evidence="1 2">
    <name type="scientific">Gemmata massiliana</name>
    <dbReference type="NCBI Taxonomy" id="1210884"/>
    <lineage>
        <taxon>Bacteria</taxon>
        <taxon>Pseudomonadati</taxon>
        <taxon>Planctomycetota</taxon>
        <taxon>Planctomycetia</taxon>
        <taxon>Gemmatales</taxon>
        <taxon>Gemmataceae</taxon>
        <taxon>Gemmata</taxon>
    </lineage>
</organism>
<evidence type="ECO:0000313" key="1">
    <source>
        <dbReference type="EMBL" id="VTR94114.1"/>
    </source>
</evidence>
<accession>A0A6P2D206</accession>
<sequence>MRQQSPRHRRSRTRHECDRICGNTKPVGAGLAVEAEWQVTFTIPTCNDAVFNGIMEWNFGASYAIDHEGVTTRTIRGYLVIANNRNRPGDRAVPRSADAFRAAITPGLLRGFKRESQEFTLAPNKSKLEYVFVDKEIGTNAPGDGILSAEASESISSVSGQAPLLRWTKTFRATYTLQPGRDVTAVWDAFFDTIKDRQKEARSRNPGVSLIPKHFSAEDPSVYGPRQKVSLSMSYDVAGVYLAAALSATGLWKPIPNSDYRLWANSTATSFGPRGAAGLRFDVGDDKLIDLCRAETPPPTHDLREGNGNINIIGQIGAAIGTGVAQQFFTQLQSALAPTKASSWLHYEIYSRVVIDSGAMVVKTLPDEPLTRAELRTDTWNVGQIGRLPLGTNNALPQVAKPPGGSLQAEFPGPNGVGDTGIQYRTTPTVHVYLTGRAVRYGFGIPHPQLVSVDGLPATLISTGAPGEGFNSGIVGYSLYPVFGAKWNLHYVVPGLKAAPGAPYNPLWAPIG</sequence>
<dbReference type="AlphaFoldDB" id="A0A6P2D206"/>
<proteinExistence type="predicted"/>
<protein>
    <submittedName>
        <fullName evidence="1">Uncharacterized protein</fullName>
    </submittedName>
</protein>
<dbReference type="EMBL" id="LR593886">
    <property type="protein sequence ID" value="VTR94114.1"/>
    <property type="molecule type" value="Genomic_DNA"/>
</dbReference>
<dbReference type="RefSeq" id="WP_162668726.1">
    <property type="nucleotide sequence ID" value="NZ_LR593886.1"/>
</dbReference>
<gene>
    <name evidence="1" type="ORF">SOIL9_36000</name>
</gene>